<dbReference type="GO" id="GO:0046983">
    <property type="term" value="F:protein dimerization activity"/>
    <property type="evidence" value="ECO:0007669"/>
    <property type="project" value="InterPro"/>
</dbReference>
<dbReference type="InterPro" id="IPR011598">
    <property type="entry name" value="bHLH_dom"/>
</dbReference>
<keyword evidence="2" id="KW-0805">Transcription regulation</keyword>
<feature type="domain" description="BHLH" evidence="7">
    <location>
        <begin position="63"/>
        <end position="113"/>
    </location>
</feature>
<reference evidence="8" key="2">
    <citation type="journal article" date="2024" name="Plant">
        <title>Genomic evolution and insights into agronomic trait innovations of Sesamum species.</title>
        <authorList>
            <person name="Miao H."/>
            <person name="Wang L."/>
            <person name="Qu L."/>
            <person name="Liu H."/>
            <person name="Sun Y."/>
            <person name="Le M."/>
            <person name="Wang Q."/>
            <person name="Wei S."/>
            <person name="Zheng Y."/>
            <person name="Lin W."/>
            <person name="Duan Y."/>
            <person name="Cao H."/>
            <person name="Xiong S."/>
            <person name="Wang X."/>
            <person name="Wei L."/>
            <person name="Li C."/>
            <person name="Ma Q."/>
            <person name="Ju M."/>
            <person name="Zhao R."/>
            <person name="Li G."/>
            <person name="Mu C."/>
            <person name="Tian Q."/>
            <person name="Mei H."/>
            <person name="Zhang T."/>
            <person name="Gao T."/>
            <person name="Zhang H."/>
        </authorList>
    </citation>
    <scope>NUCLEOTIDE SEQUENCE</scope>
    <source>
        <strain evidence="8">KEN8</strain>
    </source>
</reference>
<name>A0AAW2J6C2_9LAMI</name>
<evidence type="ECO:0000313" key="8">
    <source>
        <dbReference type="EMBL" id="KAL0289980.1"/>
    </source>
</evidence>
<feature type="coiled-coil region" evidence="6">
    <location>
        <begin position="103"/>
        <end position="130"/>
    </location>
</feature>
<keyword evidence="3" id="KW-0238">DNA-binding</keyword>
<dbReference type="SUPFAM" id="SSF47459">
    <property type="entry name" value="HLH, helix-loop-helix DNA-binding domain"/>
    <property type="match status" value="1"/>
</dbReference>
<sequence length="323" mass="37160">MAIPRCIPISVDWKIRMEKLERSPLVHHLSLPRTTSEMVAAENYLQFSQDMTARCQVRAKRGCATHPRSIAERVRRTRISENMKKLQDLFPNMDKQTNTAEMLELAVEYIKNLQKQVQTLTDTRAKLKVALHRLILALVPGSEASYFAISPAHAKYLNYKQLSISSDTALLEKLSLGFFKIEMFFCYILNFCISFLENKWNDLEQGSSVTWFKVGSALIRELHGHATINARNRGAVDEHTETGLPQSFDRCTASLVWRDRAEWGDCRPARYELNKGGEEGATTGMALAFLHQSSHRQHKHQQRQGLRFRKLHDRVVRSLYLES</sequence>
<dbReference type="EMBL" id="JACGWM010001666">
    <property type="protein sequence ID" value="KAL0289980.1"/>
    <property type="molecule type" value="Genomic_DNA"/>
</dbReference>
<accession>A0AAW2J6C2</accession>
<dbReference type="InterPro" id="IPR036638">
    <property type="entry name" value="HLH_DNA-bd_sf"/>
</dbReference>
<dbReference type="InterPro" id="IPR045843">
    <property type="entry name" value="IND-like"/>
</dbReference>
<protein>
    <submittedName>
        <fullName evidence="8">Transcription factor</fullName>
    </submittedName>
</protein>
<comment type="subcellular location">
    <subcellularLocation>
        <location evidence="1">Nucleus</location>
    </subcellularLocation>
</comment>
<evidence type="ECO:0000256" key="3">
    <source>
        <dbReference type="ARBA" id="ARBA00023125"/>
    </source>
</evidence>
<keyword evidence="5" id="KW-0539">Nucleus</keyword>
<evidence type="ECO:0000256" key="2">
    <source>
        <dbReference type="ARBA" id="ARBA00023015"/>
    </source>
</evidence>
<evidence type="ECO:0000256" key="4">
    <source>
        <dbReference type="ARBA" id="ARBA00023163"/>
    </source>
</evidence>
<comment type="caution">
    <text evidence="8">The sequence shown here is derived from an EMBL/GenBank/DDBJ whole genome shotgun (WGS) entry which is preliminary data.</text>
</comment>
<dbReference type="PANTHER" id="PTHR16223:SF345">
    <property type="entry name" value="TRANSCRIPTION FACTOR BHLH130-LIKE"/>
    <property type="match status" value="1"/>
</dbReference>
<dbReference type="SMART" id="SM00353">
    <property type="entry name" value="HLH"/>
    <property type="match status" value="1"/>
</dbReference>
<reference evidence="8" key="1">
    <citation type="submission" date="2020-06" db="EMBL/GenBank/DDBJ databases">
        <authorList>
            <person name="Li T."/>
            <person name="Hu X."/>
            <person name="Zhang T."/>
            <person name="Song X."/>
            <person name="Zhang H."/>
            <person name="Dai N."/>
            <person name="Sheng W."/>
            <person name="Hou X."/>
            <person name="Wei L."/>
        </authorList>
    </citation>
    <scope>NUCLEOTIDE SEQUENCE</scope>
    <source>
        <strain evidence="8">KEN8</strain>
        <tissue evidence="8">Leaf</tissue>
    </source>
</reference>
<dbReference type="GO" id="GO:0005634">
    <property type="term" value="C:nucleus"/>
    <property type="evidence" value="ECO:0007669"/>
    <property type="project" value="UniProtKB-SubCell"/>
</dbReference>
<dbReference type="Pfam" id="PF00010">
    <property type="entry name" value="HLH"/>
    <property type="match status" value="1"/>
</dbReference>
<dbReference type="AlphaFoldDB" id="A0AAW2J6C2"/>
<evidence type="ECO:0000256" key="5">
    <source>
        <dbReference type="ARBA" id="ARBA00023242"/>
    </source>
</evidence>
<keyword evidence="6" id="KW-0175">Coiled coil</keyword>
<dbReference type="GO" id="GO:0000981">
    <property type="term" value="F:DNA-binding transcription factor activity, RNA polymerase II-specific"/>
    <property type="evidence" value="ECO:0007669"/>
    <property type="project" value="TreeGrafter"/>
</dbReference>
<dbReference type="FunFam" id="4.10.280.10:FF:000021">
    <property type="entry name" value="Transcription factor bHLH130 family"/>
    <property type="match status" value="1"/>
</dbReference>
<gene>
    <name evidence="8" type="ORF">Scaly_2686400</name>
</gene>
<dbReference type="Gene3D" id="4.10.280.10">
    <property type="entry name" value="Helix-loop-helix DNA-binding domain"/>
    <property type="match status" value="1"/>
</dbReference>
<dbReference type="PANTHER" id="PTHR16223">
    <property type="entry name" value="TRANSCRIPTION FACTOR BHLH83-RELATED"/>
    <property type="match status" value="1"/>
</dbReference>
<proteinExistence type="predicted"/>
<dbReference type="GO" id="GO:0000978">
    <property type="term" value="F:RNA polymerase II cis-regulatory region sequence-specific DNA binding"/>
    <property type="evidence" value="ECO:0007669"/>
    <property type="project" value="TreeGrafter"/>
</dbReference>
<evidence type="ECO:0000256" key="1">
    <source>
        <dbReference type="ARBA" id="ARBA00004123"/>
    </source>
</evidence>
<evidence type="ECO:0000256" key="6">
    <source>
        <dbReference type="SAM" id="Coils"/>
    </source>
</evidence>
<organism evidence="8">
    <name type="scientific">Sesamum calycinum</name>
    <dbReference type="NCBI Taxonomy" id="2727403"/>
    <lineage>
        <taxon>Eukaryota</taxon>
        <taxon>Viridiplantae</taxon>
        <taxon>Streptophyta</taxon>
        <taxon>Embryophyta</taxon>
        <taxon>Tracheophyta</taxon>
        <taxon>Spermatophyta</taxon>
        <taxon>Magnoliopsida</taxon>
        <taxon>eudicotyledons</taxon>
        <taxon>Gunneridae</taxon>
        <taxon>Pentapetalae</taxon>
        <taxon>asterids</taxon>
        <taxon>lamiids</taxon>
        <taxon>Lamiales</taxon>
        <taxon>Pedaliaceae</taxon>
        <taxon>Sesamum</taxon>
    </lineage>
</organism>
<evidence type="ECO:0000259" key="7">
    <source>
        <dbReference type="PROSITE" id="PS50888"/>
    </source>
</evidence>
<dbReference type="PROSITE" id="PS50888">
    <property type="entry name" value="BHLH"/>
    <property type="match status" value="1"/>
</dbReference>
<keyword evidence="4" id="KW-0804">Transcription</keyword>